<feature type="region of interest" description="Disordered" evidence="1">
    <location>
        <begin position="1"/>
        <end position="76"/>
    </location>
</feature>
<evidence type="ECO:0000313" key="3">
    <source>
        <dbReference type="Proteomes" id="UP000807353"/>
    </source>
</evidence>
<gene>
    <name evidence="2" type="ORF">BDZ94DRAFT_1245129</name>
</gene>
<evidence type="ECO:0000256" key="1">
    <source>
        <dbReference type="SAM" id="MobiDB-lite"/>
    </source>
</evidence>
<evidence type="ECO:0000313" key="2">
    <source>
        <dbReference type="EMBL" id="KAF9469000.1"/>
    </source>
</evidence>
<dbReference type="Proteomes" id="UP000807353">
    <property type="component" value="Unassembled WGS sequence"/>
</dbReference>
<reference evidence="2" key="1">
    <citation type="submission" date="2020-11" db="EMBL/GenBank/DDBJ databases">
        <authorList>
            <consortium name="DOE Joint Genome Institute"/>
            <person name="Ahrendt S."/>
            <person name="Riley R."/>
            <person name="Andreopoulos W."/>
            <person name="Labutti K."/>
            <person name="Pangilinan J."/>
            <person name="Ruiz-Duenas F.J."/>
            <person name="Barrasa J.M."/>
            <person name="Sanchez-Garcia M."/>
            <person name="Camarero S."/>
            <person name="Miyauchi S."/>
            <person name="Serrano A."/>
            <person name="Linde D."/>
            <person name="Babiker R."/>
            <person name="Drula E."/>
            <person name="Ayuso-Fernandez I."/>
            <person name="Pacheco R."/>
            <person name="Padilla G."/>
            <person name="Ferreira P."/>
            <person name="Barriuso J."/>
            <person name="Kellner H."/>
            <person name="Castanera R."/>
            <person name="Alfaro M."/>
            <person name="Ramirez L."/>
            <person name="Pisabarro A.G."/>
            <person name="Kuo A."/>
            <person name="Tritt A."/>
            <person name="Lipzen A."/>
            <person name="He G."/>
            <person name="Yan M."/>
            <person name="Ng V."/>
            <person name="Cullen D."/>
            <person name="Martin F."/>
            <person name="Rosso M.-N."/>
            <person name="Henrissat B."/>
            <person name="Hibbett D."/>
            <person name="Martinez A.T."/>
            <person name="Grigoriev I.V."/>
        </authorList>
    </citation>
    <scope>NUCLEOTIDE SEQUENCE</scope>
    <source>
        <strain evidence="2">CBS 247.69</strain>
    </source>
</reference>
<comment type="caution">
    <text evidence="2">The sequence shown here is derived from an EMBL/GenBank/DDBJ whole genome shotgun (WGS) entry which is preliminary data.</text>
</comment>
<dbReference type="EMBL" id="MU150231">
    <property type="protein sequence ID" value="KAF9469000.1"/>
    <property type="molecule type" value="Genomic_DNA"/>
</dbReference>
<sequence>MQAIFDVPSSPIPVPNNLPGPMDQSSPRPPEDFDDDETPDITDGTDQLSALSSPPLHQASYHQKHPSEDFSQLAGSLAKKHKLKDGPASSLIDFAKLPLSQQNVYLFCEVMRIRQQQDTLHPPDIVFIIPKKLEAKIEIYIFRTLMSPSLASYVQKPLPTDIVTALIKKHPSWGVTPEVKDNKSSWDVVVKWVRERLTDWCYDIKKVLSKSIWTTQTDDNGVATLVNRTDPLDIIDLCTALVGIFPGAQVPVTVPMLGRVAVLRQVLVNSKGATKFWEKVDNTFVKLRSDHNNDKTAISKLIGRALKNDHKVYGEVDVTHVPAGDADDVA</sequence>
<proteinExistence type="predicted"/>
<dbReference type="AlphaFoldDB" id="A0A9P6CP77"/>
<keyword evidence="3" id="KW-1185">Reference proteome</keyword>
<accession>A0A9P6CP77</accession>
<organism evidence="2 3">
    <name type="scientific">Collybia nuda</name>
    <dbReference type="NCBI Taxonomy" id="64659"/>
    <lineage>
        <taxon>Eukaryota</taxon>
        <taxon>Fungi</taxon>
        <taxon>Dikarya</taxon>
        <taxon>Basidiomycota</taxon>
        <taxon>Agaricomycotina</taxon>
        <taxon>Agaricomycetes</taxon>
        <taxon>Agaricomycetidae</taxon>
        <taxon>Agaricales</taxon>
        <taxon>Tricholomatineae</taxon>
        <taxon>Clitocybaceae</taxon>
        <taxon>Collybia</taxon>
    </lineage>
</organism>
<dbReference type="OrthoDB" id="3015499at2759"/>
<name>A0A9P6CP77_9AGAR</name>
<protein>
    <submittedName>
        <fullName evidence="2">Uncharacterized protein</fullName>
    </submittedName>
</protein>